<sequence length="53" mass="5552">MLASLTLVALPNAPSFAREFIRSTLAHLPFRDVVDSAELLASELVANAVEAGG</sequence>
<organism evidence="1 2">
    <name type="scientific">Nocardiopsis exhalans</name>
    <dbReference type="NCBI Taxonomy" id="163604"/>
    <lineage>
        <taxon>Bacteria</taxon>
        <taxon>Bacillati</taxon>
        <taxon>Actinomycetota</taxon>
        <taxon>Actinomycetes</taxon>
        <taxon>Streptosporangiales</taxon>
        <taxon>Nocardiopsidaceae</taxon>
        <taxon>Nocardiopsis</taxon>
    </lineage>
</organism>
<keyword evidence="2" id="KW-1185">Reference proteome</keyword>
<evidence type="ECO:0008006" key="3">
    <source>
        <dbReference type="Google" id="ProtNLM"/>
    </source>
</evidence>
<gene>
    <name evidence="1" type="ORF">NE857_21160</name>
</gene>
<proteinExistence type="predicted"/>
<reference evidence="1" key="1">
    <citation type="submission" date="2022-06" db="EMBL/GenBank/DDBJ databases">
        <authorList>
            <person name="Ping M."/>
        </authorList>
    </citation>
    <scope>NUCLEOTIDE SEQUENCE</scope>
    <source>
        <strain evidence="1">JCM11759T</strain>
    </source>
</reference>
<dbReference type="Gene3D" id="3.30.565.10">
    <property type="entry name" value="Histidine kinase-like ATPase, C-terminal domain"/>
    <property type="match status" value="1"/>
</dbReference>
<dbReference type="InterPro" id="IPR036890">
    <property type="entry name" value="HATPase_C_sf"/>
</dbReference>
<protein>
    <recommendedName>
        <fullName evidence="3">ATP-binding protein</fullName>
    </recommendedName>
</protein>
<evidence type="ECO:0000313" key="2">
    <source>
        <dbReference type="Proteomes" id="UP001055940"/>
    </source>
</evidence>
<accession>A0ABY5D335</accession>
<evidence type="ECO:0000313" key="1">
    <source>
        <dbReference type="EMBL" id="USY17830.1"/>
    </source>
</evidence>
<dbReference type="RefSeq" id="WP_254417324.1">
    <property type="nucleotide sequence ID" value="NZ_BAAAJB010000011.1"/>
</dbReference>
<name>A0ABY5D335_9ACTN</name>
<dbReference type="EMBL" id="CP099837">
    <property type="protein sequence ID" value="USY17830.1"/>
    <property type="molecule type" value="Genomic_DNA"/>
</dbReference>
<dbReference type="Proteomes" id="UP001055940">
    <property type="component" value="Chromosome"/>
</dbReference>